<dbReference type="EMBL" id="MN739520">
    <property type="protein sequence ID" value="QHT10284.1"/>
    <property type="molecule type" value="Genomic_DNA"/>
</dbReference>
<protein>
    <submittedName>
        <fullName evidence="1">Uncharacterized protein</fullName>
    </submittedName>
</protein>
<proteinExistence type="predicted"/>
<reference evidence="1" key="1">
    <citation type="journal article" date="2020" name="Nature">
        <title>Giant virus diversity and host interactions through global metagenomics.</title>
        <authorList>
            <person name="Schulz F."/>
            <person name="Roux S."/>
            <person name="Paez-Espino D."/>
            <person name="Jungbluth S."/>
            <person name="Walsh D.A."/>
            <person name="Denef V.J."/>
            <person name="McMahon K.D."/>
            <person name="Konstantinidis K.T."/>
            <person name="Eloe-Fadrosh E.A."/>
            <person name="Kyrpides N.C."/>
            <person name="Woyke T."/>
        </authorList>
    </citation>
    <scope>NUCLEOTIDE SEQUENCE</scope>
    <source>
        <strain evidence="1">GVMAG-M-3300023174-107</strain>
    </source>
</reference>
<dbReference type="AlphaFoldDB" id="A0A6C0D2I0"/>
<accession>A0A6C0D2I0</accession>
<organism evidence="1">
    <name type="scientific">viral metagenome</name>
    <dbReference type="NCBI Taxonomy" id="1070528"/>
    <lineage>
        <taxon>unclassified sequences</taxon>
        <taxon>metagenomes</taxon>
        <taxon>organismal metagenomes</taxon>
    </lineage>
</organism>
<name>A0A6C0D2I0_9ZZZZ</name>
<sequence length="116" mass="14261">MKNQILKEKIIFFDEFLKNVGTKENNCICINENHYKKIDYNGQLKEFLEKVKPFYHLSKLHYIENVTQYNNFITILRQISKMNELYFTYKIKYTNSKHYIEYYFYPSDQIDNNDLS</sequence>
<evidence type="ECO:0000313" key="1">
    <source>
        <dbReference type="EMBL" id="QHT10284.1"/>
    </source>
</evidence>